<dbReference type="GO" id="GO:0004602">
    <property type="term" value="F:glutathione peroxidase activity"/>
    <property type="evidence" value="ECO:0007669"/>
    <property type="project" value="TreeGrafter"/>
</dbReference>
<dbReference type="AlphaFoldDB" id="A0A9P5VQX2"/>
<proteinExistence type="inferred from homology"/>
<dbReference type="PANTHER" id="PTHR42943:SF2">
    <property type="entry name" value="GLUTATHIONE S-TRANSFERASE KAPPA 1"/>
    <property type="match status" value="1"/>
</dbReference>
<evidence type="ECO:0000256" key="1">
    <source>
        <dbReference type="ARBA" id="ARBA00006494"/>
    </source>
</evidence>
<dbReference type="SUPFAM" id="SSF52833">
    <property type="entry name" value="Thioredoxin-like"/>
    <property type="match status" value="1"/>
</dbReference>
<feature type="active site" description="Nucleophile" evidence="5">
    <location>
        <position position="15"/>
    </location>
</feature>
<comment type="caution">
    <text evidence="7">The sequence shown here is derived from an EMBL/GenBank/DDBJ whole genome shotgun (WGS) entry which is preliminary data.</text>
</comment>
<dbReference type="GO" id="GO:0005739">
    <property type="term" value="C:mitochondrion"/>
    <property type="evidence" value="ECO:0007669"/>
    <property type="project" value="TreeGrafter"/>
</dbReference>
<dbReference type="InterPro" id="IPR036249">
    <property type="entry name" value="Thioredoxin-like_sf"/>
</dbReference>
<dbReference type="PANTHER" id="PTHR42943">
    <property type="entry name" value="GLUTATHIONE S-TRANSFERASE KAPPA"/>
    <property type="match status" value="1"/>
</dbReference>
<evidence type="ECO:0000313" key="8">
    <source>
        <dbReference type="Proteomes" id="UP000696485"/>
    </source>
</evidence>
<dbReference type="GO" id="GO:0006749">
    <property type="term" value="P:glutathione metabolic process"/>
    <property type="evidence" value="ECO:0007669"/>
    <property type="project" value="TreeGrafter"/>
</dbReference>
<evidence type="ECO:0000256" key="3">
    <source>
        <dbReference type="ARBA" id="ARBA00047960"/>
    </source>
</evidence>
<reference evidence="7" key="1">
    <citation type="journal article" date="2020" name="Fungal Divers.">
        <title>Resolving the Mortierellaceae phylogeny through synthesis of multi-gene phylogenetics and phylogenomics.</title>
        <authorList>
            <person name="Vandepol N."/>
            <person name="Liber J."/>
            <person name="Desiro A."/>
            <person name="Na H."/>
            <person name="Kennedy M."/>
            <person name="Barry K."/>
            <person name="Grigoriev I.V."/>
            <person name="Miller A.N."/>
            <person name="O'Donnell K."/>
            <person name="Stajich J.E."/>
            <person name="Bonito G."/>
        </authorList>
    </citation>
    <scope>NUCLEOTIDE SEQUENCE</scope>
    <source>
        <strain evidence="7">NVP1</strain>
    </source>
</reference>
<dbReference type="GO" id="GO:0004364">
    <property type="term" value="F:glutathione transferase activity"/>
    <property type="evidence" value="ECO:0007669"/>
    <property type="project" value="UniProtKB-UniRule"/>
</dbReference>
<dbReference type="GO" id="GO:0005777">
    <property type="term" value="C:peroxisome"/>
    <property type="evidence" value="ECO:0007669"/>
    <property type="project" value="TreeGrafter"/>
</dbReference>
<comment type="catalytic activity">
    <reaction evidence="3 4">
        <text>RX + glutathione = an S-substituted glutathione + a halide anion + H(+)</text>
        <dbReference type="Rhea" id="RHEA:16437"/>
        <dbReference type="ChEBI" id="CHEBI:15378"/>
        <dbReference type="ChEBI" id="CHEBI:16042"/>
        <dbReference type="ChEBI" id="CHEBI:17792"/>
        <dbReference type="ChEBI" id="CHEBI:57925"/>
        <dbReference type="ChEBI" id="CHEBI:90779"/>
        <dbReference type="EC" id="2.5.1.18"/>
    </reaction>
</comment>
<organism evidence="7 8">
    <name type="scientific">Podila minutissima</name>
    <dbReference type="NCBI Taxonomy" id="64525"/>
    <lineage>
        <taxon>Eukaryota</taxon>
        <taxon>Fungi</taxon>
        <taxon>Fungi incertae sedis</taxon>
        <taxon>Mucoromycota</taxon>
        <taxon>Mortierellomycotina</taxon>
        <taxon>Mortierellomycetes</taxon>
        <taxon>Mortierellales</taxon>
        <taxon>Mortierellaceae</taxon>
        <taxon>Podila</taxon>
    </lineage>
</organism>
<dbReference type="Proteomes" id="UP000696485">
    <property type="component" value="Unassembled WGS sequence"/>
</dbReference>
<dbReference type="FunFam" id="3.40.30.10:FF:000096">
    <property type="entry name" value="Glutathione S-transferase kappa"/>
    <property type="match status" value="1"/>
</dbReference>
<keyword evidence="8" id="KW-1185">Reference proteome</keyword>
<name>A0A9P5VQX2_9FUNG</name>
<evidence type="ECO:0000256" key="2">
    <source>
        <dbReference type="ARBA" id="ARBA00022679"/>
    </source>
</evidence>
<evidence type="ECO:0000256" key="5">
    <source>
        <dbReference type="PIRSR" id="PIRSR006386-1"/>
    </source>
</evidence>
<dbReference type="InterPro" id="IPR051924">
    <property type="entry name" value="GST_Kappa/NadH"/>
</dbReference>
<dbReference type="PIRSF" id="PIRSF006386">
    <property type="entry name" value="HCCAis_GSTk"/>
    <property type="match status" value="1"/>
</dbReference>
<gene>
    <name evidence="7" type="primary">GSTK1_1</name>
    <name evidence="7" type="ORF">BG006_001054</name>
</gene>
<protein>
    <recommendedName>
        <fullName evidence="4">Glutathione S-transferase kappa</fullName>
        <ecNumber evidence="4">2.5.1.18</ecNumber>
    </recommendedName>
</protein>
<dbReference type="InterPro" id="IPR001853">
    <property type="entry name" value="DSBA-like_thioredoxin_dom"/>
</dbReference>
<sequence>MSSRASIIFYYDLISPYTYMGFKVFKQLRQQWPGVDVTLKPVLLGGIMAAVNNKPLFEFPSKRNHMIADLRRTSDLTGIPFRFPVQFPVSTVLAMRVLTVIKIHETDKYENCIDKDEYFMHGRNISQSEVIVTALAPIVGGKVRNMIQLAADPEIKKIFKDNTDEAVAKGAFGAPTLLVKQAGSDQEHLFFGSDRFESIAGFLSIPYPGLASFKSSNSAKL</sequence>
<evidence type="ECO:0000259" key="6">
    <source>
        <dbReference type="Pfam" id="PF01323"/>
    </source>
</evidence>
<evidence type="ECO:0000313" key="7">
    <source>
        <dbReference type="EMBL" id="KAF9337953.1"/>
    </source>
</evidence>
<feature type="domain" description="DSBA-like thioredoxin" evidence="6">
    <location>
        <begin position="7"/>
        <end position="203"/>
    </location>
</feature>
<dbReference type="Gene3D" id="3.40.30.10">
    <property type="entry name" value="Glutaredoxin"/>
    <property type="match status" value="1"/>
</dbReference>
<evidence type="ECO:0000256" key="4">
    <source>
        <dbReference type="PIRNR" id="PIRNR006386"/>
    </source>
</evidence>
<dbReference type="EC" id="2.5.1.18" evidence="4"/>
<keyword evidence="2 4" id="KW-0808">Transferase</keyword>
<comment type="similarity">
    <text evidence="1 4">Belongs to the GST superfamily. Kappa family.</text>
</comment>
<dbReference type="Pfam" id="PF01323">
    <property type="entry name" value="DSBA"/>
    <property type="match status" value="1"/>
</dbReference>
<dbReference type="InterPro" id="IPR014440">
    <property type="entry name" value="HCCAis_GSTk"/>
</dbReference>
<accession>A0A9P5VQX2</accession>
<dbReference type="EMBL" id="JAAAUY010000012">
    <property type="protein sequence ID" value="KAF9337953.1"/>
    <property type="molecule type" value="Genomic_DNA"/>
</dbReference>